<feature type="region of interest" description="Disordered" evidence="1">
    <location>
        <begin position="1"/>
        <end position="119"/>
    </location>
</feature>
<gene>
    <name evidence="2" type="ORF">ACR52_16890</name>
</gene>
<proteinExistence type="predicted"/>
<dbReference type="Proteomes" id="UP000037551">
    <property type="component" value="Unassembled WGS sequence"/>
</dbReference>
<sequence>MTASLAAPATAALPPSGGPGGLQASQNLFEHMAGNAKGMPQGASPHQIGEGLMERLNGFIDRSRSFSERADALTKGSPPGASAGPGSTLAAAGADKPASAQNPTGSGQPPKKVGEQQVDQIVHSLGKMFDYSIETQMVVRGATQISGSANTLLKGQ</sequence>
<dbReference type="AlphaFoldDB" id="A0A0J8G0I7"/>
<reference evidence="2 3" key="1">
    <citation type="submission" date="2015-06" db="EMBL/GenBank/DDBJ databases">
        <title>Draft genome sequence of an Antarctic Pseudomonas sp. strain KG01 with full potential for biotechnological applications.</title>
        <authorList>
            <person name="Pavlov M.S."/>
            <person name="Lira F."/>
            <person name="Martinez J.L."/>
            <person name="Marshall S.H."/>
        </authorList>
    </citation>
    <scope>NUCLEOTIDE SEQUENCE [LARGE SCALE GENOMIC DNA]</scope>
    <source>
        <strain evidence="2 3">KG01</strain>
    </source>
</reference>
<feature type="compositionally biased region" description="Low complexity" evidence="1">
    <location>
        <begin position="1"/>
        <end position="15"/>
    </location>
</feature>
<organism evidence="2 3">
    <name type="scientific">Pseudomonas fildesensis</name>
    <dbReference type="NCBI Taxonomy" id="1674920"/>
    <lineage>
        <taxon>Bacteria</taxon>
        <taxon>Pseudomonadati</taxon>
        <taxon>Pseudomonadota</taxon>
        <taxon>Gammaproteobacteria</taxon>
        <taxon>Pseudomonadales</taxon>
        <taxon>Pseudomonadaceae</taxon>
        <taxon>Pseudomonas</taxon>
    </lineage>
</organism>
<protein>
    <submittedName>
        <fullName evidence="2">Uncharacterized protein</fullName>
    </submittedName>
</protein>
<dbReference type="EMBL" id="LFMW01000011">
    <property type="protein sequence ID" value="KMT54504.1"/>
    <property type="molecule type" value="Genomic_DNA"/>
</dbReference>
<comment type="caution">
    <text evidence="2">The sequence shown here is derived from an EMBL/GenBank/DDBJ whole genome shotgun (WGS) entry which is preliminary data.</text>
</comment>
<evidence type="ECO:0000313" key="2">
    <source>
        <dbReference type="EMBL" id="KMT54504.1"/>
    </source>
</evidence>
<evidence type="ECO:0000256" key="1">
    <source>
        <dbReference type="SAM" id="MobiDB-lite"/>
    </source>
</evidence>
<dbReference type="PATRIC" id="fig|1674920.3.peg.1312"/>
<name>A0A0J8G0I7_9PSED</name>
<evidence type="ECO:0000313" key="3">
    <source>
        <dbReference type="Proteomes" id="UP000037551"/>
    </source>
</evidence>
<feature type="compositionally biased region" description="Basic and acidic residues" evidence="1">
    <location>
        <begin position="61"/>
        <end position="72"/>
    </location>
</feature>
<accession>A0A0J8G0I7</accession>
<dbReference type="STRING" id="1674920.ACR52_16890"/>
<dbReference type="RefSeq" id="WP_048726490.1">
    <property type="nucleotide sequence ID" value="NZ_JBJGXJ010000006.1"/>
</dbReference>
<keyword evidence="3" id="KW-1185">Reference proteome</keyword>
<feature type="compositionally biased region" description="Low complexity" evidence="1">
    <location>
        <begin position="76"/>
        <end position="94"/>
    </location>
</feature>
<dbReference type="OrthoDB" id="6889398at2"/>